<dbReference type="EMBL" id="CP036275">
    <property type="protein sequence ID" value="QDU37258.1"/>
    <property type="molecule type" value="Genomic_DNA"/>
</dbReference>
<evidence type="ECO:0000313" key="2">
    <source>
        <dbReference type="EMBL" id="QDU37258.1"/>
    </source>
</evidence>
<sequence length="206" mass="23419">MSLLNIEALRSTPLKTEPFEYCVVPNFITGEALDRIEADFPDIDHGGSFPLDALTYGPAFDEMAQELLSPEVRDIFGEYFGIDLEGRPPTLTVRGRTRLKDGKIHLDSKTKLITVLIYFNREWEDEGGRLRFLGSGKDIEDVVDEIEPGNGTLVAFRCRDNAWHGHKPYDGVRRSIQLNWVVDEAAARRSQKRHRFSSLLKSLRLA</sequence>
<dbReference type="Pfam" id="PF13640">
    <property type="entry name" value="2OG-FeII_Oxy_3"/>
    <property type="match status" value="1"/>
</dbReference>
<dbReference type="AlphaFoldDB" id="A0A517Z438"/>
<feature type="domain" description="Prolyl 4-hydroxylase alpha subunit Fe(2+) 2OG dioxygenase" evidence="1">
    <location>
        <begin position="103"/>
        <end position="178"/>
    </location>
</feature>
<keyword evidence="3" id="KW-1185">Reference proteome</keyword>
<organism evidence="2 3">
    <name type="scientific">Maioricimonas rarisocia</name>
    <dbReference type="NCBI Taxonomy" id="2528026"/>
    <lineage>
        <taxon>Bacteria</taxon>
        <taxon>Pseudomonadati</taxon>
        <taxon>Planctomycetota</taxon>
        <taxon>Planctomycetia</taxon>
        <taxon>Planctomycetales</taxon>
        <taxon>Planctomycetaceae</taxon>
        <taxon>Maioricimonas</taxon>
    </lineage>
</organism>
<accession>A0A517Z438</accession>
<proteinExistence type="predicted"/>
<gene>
    <name evidence="2" type="ORF">Mal4_15680</name>
</gene>
<evidence type="ECO:0000313" key="3">
    <source>
        <dbReference type="Proteomes" id="UP000320496"/>
    </source>
</evidence>
<evidence type="ECO:0000259" key="1">
    <source>
        <dbReference type="Pfam" id="PF13640"/>
    </source>
</evidence>
<dbReference type="Proteomes" id="UP000320496">
    <property type="component" value="Chromosome"/>
</dbReference>
<dbReference type="KEGG" id="mri:Mal4_15680"/>
<reference evidence="2 3" key="1">
    <citation type="submission" date="2019-02" db="EMBL/GenBank/DDBJ databases">
        <title>Deep-cultivation of Planctomycetes and their phenomic and genomic characterization uncovers novel biology.</title>
        <authorList>
            <person name="Wiegand S."/>
            <person name="Jogler M."/>
            <person name="Boedeker C."/>
            <person name="Pinto D."/>
            <person name="Vollmers J."/>
            <person name="Rivas-Marin E."/>
            <person name="Kohn T."/>
            <person name="Peeters S.H."/>
            <person name="Heuer A."/>
            <person name="Rast P."/>
            <person name="Oberbeckmann S."/>
            <person name="Bunk B."/>
            <person name="Jeske O."/>
            <person name="Meyerdierks A."/>
            <person name="Storesund J.E."/>
            <person name="Kallscheuer N."/>
            <person name="Luecker S."/>
            <person name="Lage O.M."/>
            <person name="Pohl T."/>
            <person name="Merkel B.J."/>
            <person name="Hornburger P."/>
            <person name="Mueller R.-W."/>
            <person name="Bruemmer F."/>
            <person name="Labrenz M."/>
            <person name="Spormann A.M."/>
            <person name="Op den Camp H."/>
            <person name="Overmann J."/>
            <person name="Amann R."/>
            <person name="Jetten M.S.M."/>
            <person name="Mascher T."/>
            <person name="Medema M.H."/>
            <person name="Devos D.P."/>
            <person name="Kaster A.-K."/>
            <person name="Ovreas L."/>
            <person name="Rohde M."/>
            <person name="Galperin M.Y."/>
            <person name="Jogler C."/>
        </authorList>
    </citation>
    <scope>NUCLEOTIDE SEQUENCE [LARGE SCALE GENOMIC DNA]</scope>
    <source>
        <strain evidence="2 3">Mal4</strain>
    </source>
</reference>
<protein>
    <recommendedName>
        <fullName evidence="1">Prolyl 4-hydroxylase alpha subunit Fe(2+) 2OG dioxygenase domain-containing protein</fullName>
    </recommendedName>
</protein>
<dbReference type="InterPro" id="IPR044862">
    <property type="entry name" value="Pro_4_hyd_alph_FE2OG_OXY"/>
</dbReference>
<dbReference type="RefSeq" id="WP_145368042.1">
    <property type="nucleotide sequence ID" value="NZ_CP036275.1"/>
</dbReference>
<name>A0A517Z438_9PLAN</name>
<dbReference type="Gene3D" id="2.60.120.620">
    <property type="entry name" value="q2cbj1_9rhob like domain"/>
    <property type="match status" value="1"/>
</dbReference>
<dbReference type="OrthoDB" id="8578235at2"/>